<name>A0A4Y9XYM7_9AGAM</name>
<keyword evidence="4 10" id="KW-0337">GPI-anchor biosynthesis</keyword>
<comment type="function">
    <text evidence="10">Required for proper folding and/or the stability of a subset of proteins in the endoplasmic reticulum. Component of glycosylphosphatidylinositol-mannosyltransferase 1 which transfers the first of the 4 mannoses in the GPI-anchor precursors during GPI-anchor biosynthesis. Probably acts by stabilizing the mannosyltransferase GPI14.</text>
</comment>
<accession>A0A4Y9XYM7</accession>
<evidence type="ECO:0000256" key="2">
    <source>
        <dbReference type="ARBA" id="ARBA00004687"/>
    </source>
</evidence>
<evidence type="ECO:0000256" key="3">
    <source>
        <dbReference type="ARBA" id="ARBA00010345"/>
    </source>
</evidence>
<protein>
    <recommendedName>
        <fullName evidence="10">Protein PBN1</fullName>
    </recommendedName>
</protein>
<dbReference type="STRING" id="205917.A0A4Y9XYM7"/>
<comment type="subcellular location">
    <subcellularLocation>
        <location evidence="1 10">Endoplasmic reticulum membrane</location>
        <topology evidence="1 10">Single-pass membrane protein</topology>
    </subcellularLocation>
</comment>
<evidence type="ECO:0000256" key="4">
    <source>
        <dbReference type="ARBA" id="ARBA00022502"/>
    </source>
</evidence>
<dbReference type="PANTHER" id="PTHR28650">
    <property type="entry name" value="PHOSPHATIDYLINOSITOL-GLYCAN BIOSYNTHESIS CLASS X PROTEIN"/>
    <property type="match status" value="1"/>
</dbReference>
<evidence type="ECO:0000256" key="5">
    <source>
        <dbReference type="ARBA" id="ARBA00022692"/>
    </source>
</evidence>
<evidence type="ECO:0000313" key="11">
    <source>
        <dbReference type="EMBL" id="TFY54778.1"/>
    </source>
</evidence>
<dbReference type="UniPathway" id="UPA00196"/>
<feature type="transmembrane region" description="Helical" evidence="10">
    <location>
        <begin position="243"/>
        <end position="268"/>
    </location>
</feature>
<keyword evidence="12" id="KW-1185">Reference proteome</keyword>
<dbReference type="GO" id="GO:0006506">
    <property type="term" value="P:GPI anchor biosynthetic process"/>
    <property type="evidence" value="ECO:0007669"/>
    <property type="project" value="UniProtKB-UniPathway"/>
</dbReference>
<reference evidence="11 12" key="1">
    <citation type="submission" date="2019-02" db="EMBL/GenBank/DDBJ databases">
        <title>Genome sequencing of the rare red list fungi Dentipellis fragilis.</title>
        <authorList>
            <person name="Buettner E."/>
            <person name="Kellner H."/>
        </authorList>
    </citation>
    <scope>NUCLEOTIDE SEQUENCE [LARGE SCALE GENOMIC DNA]</scope>
    <source>
        <strain evidence="11 12">DSM 105465</strain>
    </source>
</reference>
<dbReference type="Pfam" id="PF08320">
    <property type="entry name" value="PIG-X"/>
    <property type="match status" value="1"/>
</dbReference>
<gene>
    <name evidence="11" type="ORF">EVG20_g9570</name>
</gene>
<dbReference type="AlphaFoldDB" id="A0A4Y9XYM7"/>
<keyword evidence="8 10" id="KW-0472">Membrane</keyword>
<evidence type="ECO:0000313" key="12">
    <source>
        <dbReference type="Proteomes" id="UP000298327"/>
    </source>
</evidence>
<keyword evidence="7 10" id="KW-1133">Transmembrane helix</keyword>
<evidence type="ECO:0000256" key="7">
    <source>
        <dbReference type="ARBA" id="ARBA00022989"/>
    </source>
</evidence>
<dbReference type="OrthoDB" id="5546453at2759"/>
<dbReference type="InterPro" id="IPR040039">
    <property type="entry name" value="PIGX"/>
</dbReference>
<comment type="pathway">
    <text evidence="2 10">Glycolipid biosynthesis; glycosylphosphatidylinositol-anchor biosynthesis.</text>
</comment>
<dbReference type="PANTHER" id="PTHR28650:SF1">
    <property type="entry name" value="PHOSPHATIDYLINOSITOL-GLYCAN BIOSYNTHESIS CLASS X PROTEIN"/>
    <property type="match status" value="1"/>
</dbReference>
<dbReference type="EMBL" id="SEOQ01000989">
    <property type="protein sequence ID" value="TFY54778.1"/>
    <property type="molecule type" value="Genomic_DNA"/>
</dbReference>
<dbReference type="InterPro" id="IPR013233">
    <property type="entry name" value="PIG-X/PBN1"/>
</dbReference>
<comment type="caution">
    <text evidence="11">The sequence shown here is derived from an EMBL/GenBank/DDBJ whole genome shotgun (WGS) entry which is preliminary data.</text>
</comment>
<proteinExistence type="inferred from homology"/>
<dbReference type="Proteomes" id="UP000298327">
    <property type="component" value="Unassembled WGS sequence"/>
</dbReference>
<dbReference type="SMART" id="SM00780">
    <property type="entry name" value="PIG-X"/>
    <property type="match status" value="1"/>
</dbReference>
<keyword evidence="5 10" id="KW-0812">Transmembrane</keyword>
<evidence type="ECO:0000256" key="9">
    <source>
        <dbReference type="ARBA" id="ARBA00023180"/>
    </source>
</evidence>
<sequence length="286" mass="31990">MSELCTLSQYGSRYSSASNAPQAIVNHKDVEGLNTYVLSLRELRCSLIRHGTCQGQRAMHEVHITSSSGFHTTLIQSIFQLAPSPSCSWHIFLRLPSQLFVDPYELRHYQEFYTFNITGHSNLESPAFASAVHDSALVLHVTSDGRFRSVLHVQVPLHVRYGQPSYRPYKEPGTISVPIPAPTVFQACTQLDNRLGSATDTIHEVLRFFPTLLNHLSSPPILFANDTQQQPVHDIIIPVGNSMIAVTSEVCTMGLLFVVFVYLVHVAFNMTDTVPLRSQSTRNKIE</sequence>
<organism evidence="11 12">
    <name type="scientific">Dentipellis fragilis</name>
    <dbReference type="NCBI Taxonomy" id="205917"/>
    <lineage>
        <taxon>Eukaryota</taxon>
        <taxon>Fungi</taxon>
        <taxon>Dikarya</taxon>
        <taxon>Basidiomycota</taxon>
        <taxon>Agaricomycotina</taxon>
        <taxon>Agaricomycetes</taxon>
        <taxon>Russulales</taxon>
        <taxon>Hericiaceae</taxon>
        <taxon>Dentipellis</taxon>
    </lineage>
</organism>
<evidence type="ECO:0000256" key="10">
    <source>
        <dbReference type="RuleBase" id="RU366056"/>
    </source>
</evidence>
<keyword evidence="9" id="KW-0325">Glycoprotein</keyword>
<evidence type="ECO:0000256" key="1">
    <source>
        <dbReference type="ARBA" id="ARBA00004389"/>
    </source>
</evidence>
<comment type="similarity">
    <text evidence="3 10">Belongs to the PIGX family.</text>
</comment>
<evidence type="ECO:0000256" key="6">
    <source>
        <dbReference type="ARBA" id="ARBA00022824"/>
    </source>
</evidence>
<dbReference type="GO" id="GO:0005789">
    <property type="term" value="C:endoplasmic reticulum membrane"/>
    <property type="evidence" value="ECO:0007669"/>
    <property type="project" value="UniProtKB-SubCell"/>
</dbReference>
<evidence type="ECO:0000256" key="8">
    <source>
        <dbReference type="ARBA" id="ARBA00023136"/>
    </source>
</evidence>
<keyword evidence="6 10" id="KW-0256">Endoplasmic reticulum</keyword>